<gene>
    <name evidence="3" type="ORF">Pfra01_002178500</name>
</gene>
<reference evidence="3" key="1">
    <citation type="submission" date="2023-04" db="EMBL/GenBank/DDBJ databases">
        <title>Phytophthora fragariaefolia NBRC 109709.</title>
        <authorList>
            <person name="Ichikawa N."/>
            <person name="Sato H."/>
            <person name="Tonouchi N."/>
        </authorList>
    </citation>
    <scope>NUCLEOTIDE SEQUENCE</scope>
    <source>
        <strain evidence="3">NBRC 109709</strain>
    </source>
</reference>
<proteinExistence type="predicted"/>
<organism evidence="3 4">
    <name type="scientific">Phytophthora fragariaefolia</name>
    <dbReference type="NCBI Taxonomy" id="1490495"/>
    <lineage>
        <taxon>Eukaryota</taxon>
        <taxon>Sar</taxon>
        <taxon>Stramenopiles</taxon>
        <taxon>Oomycota</taxon>
        <taxon>Peronosporomycetes</taxon>
        <taxon>Peronosporales</taxon>
        <taxon>Peronosporaceae</taxon>
        <taxon>Phytophthora</taxon>
    </lineage>
</organism>
<name>A0A9W6Y4W5_9STRA</name>
<evidence type="ECO:0000313" key="3">
    <source>
        <dbReference type="EMBL" id="GMF52951.1"/>
    </source>
</evidence>
<evidence type="ECO:0000313" key="4">
    <source>
        <dbReference type="Proteomes" id="UP001165121"/>
    </source>
</evidence>
<keyword evidence="1" id="KW-0175">Coiled coil</keyword>
<feature type="coiled-coil region" evidence="1">
    <location>
        <begin position="55"/>
        <end position="82"/>
    </location>
</feature>
<feature type="region of interest" description="Disordered" evidence="2">
    <location>
        <begin position="307"/>
        <end position="332"/>
    </location>
</feature>
<dbReference type="EMBL" id="BSXT01003182">
    <property type="protein sequence ID" value="GMF52951.1"/>
    <property type="molecule type" value="Genomic_DNA"/>
</dbReference>
<feature type="region of interest" description="Disordered" evidence="2">
    <location>
        <begin position="153"/>
        <end position="211"/>
    </location>
</feature>
<feature type="region of interest" description="Disordered" evidence="2">
    <location>
        <begin position="103"/>
        <end position="128"/>
    </location>
</feature>
<feature type="region of interest" description="Disordered" evidence="2">
    <location>
        <begin position="379"/>
        <end position="447"/>
    </location>
</feature>
<dbReference type="AlphaFoldDB" id="A0A9W6Y4W5"/>
<accession>A0A9W6Y4W5</accession>
<protein>
    <submittedName>
        <fullName evidence="3">Unnamed protein product</fullName>
    </submittedName>
</protein>
<evidence type="ECO:0000256" key="2">
    <source>
        <dbReference type="SAM" id="MobiDB-lite"/>
    </source>
</evidence>
<dbReference type="Proteomes" id="UP001165121">
    <property type="component" value="Unassembled WGS sequence"/>
</dbReference>
<comment type="caution">
    <text evidence="3">The sequence shown here is derived from an EMBL/GenBank/DDBJ whole genome shotgun (WGS) entry which is preliminary data.</text>
</comment>
<feature type="compositionally biased region" description="Low complexity" evidence="2">
    <location>
        <begin position="164"/>
        <end position="173"/>
    </location>
</feature>
<feature type="compositionally biased region" description="Low complexity" evidence="2">
    <location>
        <begin position="400"/>
        <end position="410"/>
    </location>
</feature>
<keyword evidence="4" id="KW-1185">Reference proteome</keyword>
<sequence length="763" mass="81806">MENRVKAAEDSVQRLTSQLAREREVFNAAVAANTAQSRRLHNLLSSSGAADVSTETHLRRRNEDLQERVKRLIAANRTLRARIKLEELDPDTLVLVAEGFGSSKRNVPEGASGRNSPHVSWDVVGRSSRGHLQTEGAVFSAAPARKRLRGRLRVLDDDSDSESDSGGPSASSDTRPPQRRKTAARPDSTPVASNPARGGVPASSSVDPCAEPLASRLDGRRVLDLSGDALQSASLAPPVTAASSGAPDVSAAGGVSPSLLATSLQNAQATLVSQSSRSALSSDESVATIVLSDGEAEVEDQLKAAEVTSSVSSTRPAVSSGSASTVESTISRRGPVLRSKAARLEFRSALLLEALETDDDDVLGLIDFSPLGSSAGAQDAAQVVGPAGAPSRGAIGGQVRPSPTTPSRSSTGRRTKPTSRVVATLSSMPGADRGSQRPLLVPAPTGGPPPIVRVSKQVAKWAQHFVSPGFRRPGASKCWTRILNCRLPPPVSAKTRAPCTVATLEAFMDYTSPSHPWQRLRRYLPPQACLFDTTTFDPNCKVSQWAPAPLRVRGYWRAFRGFGSEADAAVGFVLWERDHWIPARAVELYFEVAYRAFKESFDEASRPSLQRPASAEIGLYLWEWCRSDRFPDVDIELMFEPSTTAYSLEPLAWTPRTTDWHSELPALEGKEPWRSGWVDVPSQHHYNTTFVLFVLDPSLDPHEISTSWLQVPPVPSSPDESAPDVSLLPTGSVCSSLPAPASDIQLQLLVQAATADSDGVTEI</sequence>
<evidence type="ECO:0000256" key="1">
    <source>
        <dbReference type="SAM" id="Coils"/>
    </source>
</evidence>
<feature type="compositionally biased region" description="Low complexity" evidence="2">
    <location>
        <begin position="307"/>
        <end position="324"/>
    </location>
</feature>